<dbReference type="Gene3D" id="2.130.10.10">
    <property type="entry name" value="YVTN repeat-like/Quinoprotein amine dehydrogenase"/>
    <property type="match status" value="1"/>
</dbReference>
<dbReference type="HOGENOM" id="CLU_000917_0_0_1"/>
<dbReference type="GO" id="GO:0034058">
    <property type="term" value="P:endosomal vesicle fusion"/>
    <property type="evidence" value="ECO:0007669"/>
    <property type="project" value="TreeGrafter"/>
</dbReference>
<dbReference type="PROSITE" id="PS50294">
    <property type="entry name" value="WD_REPEATS_REGION"/>
    <property type="match status" value="1"/>
</dbReference>
<sequence length="1309" mass="150654">MALVPNDLNPRSILTPSILSNTSSNISESSLRKTKFDDRSTTKTSLALRSFKNTTIQRQNIPDDESPFIDIFKWNKLEKISNLIGSSEFTNIHGSIEFIRSNSVYIAIVMKMGTIVIFDYRQEIDYILGQSDDGDENQTSNISCISFSADFTNLAAGFEDGSMRIWNLKQSQQGAHSKKPLLPYYTIYPITLKSRFTQNVQGHVINTRITYISFIGESNHQLLTTDDSGLVFFHNGIRKFMNLIYVTTKILGKNDANLPDDKFKLLNCELLPLGSAHQITDQMGVFAIMTNDLLAVVSTISLNDSSMTFVKQHFKIGKSKLVTGGETNCMSWFPSMNTSSGEVTNARLAYVWNNVMTILELDNRSFSRKVIQMIHDAKDKNKIISKLPINKTARWVSKPQKNIEDVKWIQADILCVFTTAKEMITFYYNNGMLTPVATDTLAQDLHNINVSKHRILFNNLNDVFIGQSLGWADILLHKLSLGHYAETLALADNYYTSNSPGKLAIIGLPKDRKQRGELIQPYLIKIMRESLPHLFESDKESYISLCLNIIAYITASNDLLEELYDIVQDDSVYFQSLEPFILSGSIITLPPIVLKSLVKYYVKEQNGDLLTELICTLDIKMLDIDLTIQLCKEYNLRECLVYIWNFVLNDYETPLIDFLTDIVESDEKDDTTKVYTYLSYILTGRQYPTDRFIEDEKTAKTSICNILFSSSSIKSIPSLNNDTIFPYLFTLLKFNSFEMLSTLNEFFEDSFLNEDTKLNRQYLLEALLDIYESNEDKSEFTDLDKCQFSIFIARNYPKYSQFLRLSESTLFDVITRLCDNRINEISSDCELALLSILPYYEPNEDHTDDYLIERLEMAKYYNVLIGIYKSGGKYSQALEAWMKEKNEDDDDDDGSVLMSILEGSFTSSKNPSDRLSLINVIKEHFGKFMWYPSFIKFIDDNIPQLHEKVFDVSDDDLLVYRYFQTLFDISQNDLSPFLIRYLELLILYDHDKVVEFVKQWVDKLDFDNAIGILNHDNTIEPQTILLVHHKKFLESIELIITRIEKSIANDLQHSIPDFGNYKQEFKQLLVLAISICENPSTSTIMQESIPINQIMWLNLINSLVDMANRTTGKAHDFVNECIHDCFKTISTSKSGNVDDGLFLTIFNKFLDQFDAEEEDNNNKKKATLSNIKSVLQEVFVSYSYESEMLKITMKMFNNEVYKNMSSLRCKILESWMIEDIKKGGYFTKKCSSCDKVMFGKGVVNLDQHYKALEFRKRESLWTDEKSHSKKNAIQDFRYLQLVFFNCGHGYHRTCMDGLGVEDYCVICNP</sequence>
<gene>
    <name evidence="7" type="ORF">G210_3539</name>
</gene>
<dbReference type="GO" id="GO:0030897">
    <property type="term" value="C:HOPS complex"/>
    <property type="evidence" value="ECO:0007669"/>
    <property type="project" value="TreeGrafter"/>
</dbReference>
<protein>
    <submittedName>
        <fullName evidence="7">Vacuolar sorting protein, putative (Vacuolar protein sorting-associated protein, putative)</fullName>
    </submittedName>
</protein>
<evidence type="ECO:0000256" key="3">
    <source>
        <dbReference type="ARBA" id="ARBA00022737"/>
    </source>
</evidence>
<feature type="domain" description="Vacuolar protein sorting-associated protein 8 central" evidence="5">
    <location>
        <begin position="572"/>
        <end position="747"/>
    </location>
</feature>
<accession>M3HG45</accession>
<dbReference type="Pfam" id="PF25066">
    <property type="entry name" value="TPR_VPS8_2"/>
    <property type="match status" value="1"/>
</dbReference>
<evidence type="ECO:0000256" key="4">
    <source>
        <dbReference type="PROSITE-ProRule" id="PRU00221"/>
    </source>
</evidence>
<evidence type="ECO:0000259" key="6">
    <source>
        <dbReference type="Pfam" id="PF25066"/>
    </source>
</evidence>
<dbReference type="OrthoDB" id="289913at2759"/>
<evidence type="ECO:0000256" key="2">
    <source>
        <dbReference type="ARBA" id="ARBA00022574"/>
    </source>
</evidence>
<dbReference type="STRING" id="1245528.M3HG45"/>
<name>M3HG45_CANMX</name>
<keyword evidence="8" id="KW-1185">Reference proteome</keyword>
<organism evidence="7 8">
    <name type="scientific">Candida maltosa (strain Xu316)</name>
    <name type="common">Yeast</name>
    <dbReference type="NCBI Taxonomy" id="1245528"/>
    <lineage>
        <taxon>Eukaryota</taxon>
        <taxon>Fungi</taxon>
        <taxon>Dikarya</taxon>
        <taxon>Ascomycota</taxon>
        <taxon>Saccharomycotina</taxon>
        <taxon>Pichiomycetes</taxon>
        <taxon>Debaryomycetaceae</taxon>
        <taxon>Candida/Lodderomyces clade</taxon>
        <taxon>Candida</taxon>
    </lineage>
</organism>
<dbReference type="InterPro" id="IPR025941">
    <property type="entry name" value="Vps8_central_dom"/>
</dbReference>
<dbReference type="InterPro" id="IPR045111">
    <property type="entry name" value="Vps41/Vps8"/>
</dbReference>
<feature type="domain" description="VPS8-like TPR-like repeats" evidence="6">
    <location>
        <begin position="1131"/>
        <end position="1207"/>
    </location>
</feature>
<evidence type="ECO:0000313" key="8">
    <source>
        <dbReference type="Proteomes" id="UP000011777"/>
    </source>
</evidence>
<evidence type="ECO:0000259" key="5">
    <source>
        <dbReference type="Pfam" id="PF12816"/>
    </source>
</evidence>
<dbReference type="InterPro" id="IPR001680">
    <property type="entry name" value="WD40_rpt"/>
</dbReference>
<dbReference type="Pfam" id="PF23413">
    <property type="entry name" value="zf_RING_Vps8_fungal"/>
    <property type="match status" value="1"/>
</dbReference>
<dbReference type="PANTHER" id="PTHR12616:SF8">
    <property type="entry name" value="VACUOLAR PROTEIN SORTING-ASSOCIATED PROTEIN 8 HOMOLOG"/>
    <property type="match status" value="1"/>
</dbReference>
<dbReference type="PROSITE" id="PS50082">
    <property type="entry name" value="WD_REPEATS_2"/>
    <property type="match status" value="1"/>
</dbReference>
<dbReference type="Proteomes" id="UP000011777">
    <property type="component" value="Unassembled WGS sequence"/>
</dbReference>
<evidence type="ECO:0000313" key="7">
    <source>
        <dbReference type="EMBL" id="EMG46222.1"/>
    </source>
</evidence>
<comment type="similarity">
    <text evidence="1">Belongs to the VPS8 family.</text>
</comment>
<keyword evidence="3" id="KW-0677">Repeat</keyword>
<keyword evidence="2 4" id="KW-0853">WD repeat</keyword>
<dbReference type="OMA" id="NQLFFHQ"/>
<dbReference type="PANTHER" id="PTHR12616">
    <property type="entry name" value="VACUOLAR PROTEIN SORTING VPS41"/>
    <property type="match status" value="1"/>
</dbReference>
<comment type="caution">
    <text evidence="7">The sequence shown here is derived from an EMBL/GenBank/DDBJ whole genome shotgun (WGS) entry which is preliminary data.</text>
</comment>
<dbReference type="SUPFAM" id="SSF50978">
    <property type="entry name" value="WD40 repeat-like"/>
    <property type="match status" value="1"/>
</dbReference>
<dbReference type="Pfam" id="PF12816">
    <property type="entry name" value="TPR_Vps8"/>
    <property type="match status" value="1"/>
</dbReference>
<dbReference type="eggNOG" id="KOG2079">
    <property type="taxonomic scope" value="Eukaryota"/>
</dbReference>
<dbReference type="PROSITE" id="PS00678">
    <property type="entry name" value="WD_REPEATS_1"/>
    <property type="match status" value="1"/>
</dbReference>
<dbReference type="InterPro" id="IPR019775">
    <property type="entry name" value="WD40_repeat_CS"/>
</dbReference>
<dbReference type="EMBL" id="AOGT01002078">
    <property type="protein sequence ID" value="EMG46222.1"/>
    <property type="molecule type" value="Genomic_DNA"/>
</dbReference>
<reference evidence="7 8" key="1">
    <citation type="submission" date="2013-02" db="EMBL/GenBank/DDBJ databases">
        <title>Genome sequence of Candida maltosa Xu316, a potential industrial strain for xylitol and ethanol production.</title>
        <authorList>
            <person name="Yu J."/>
            <person name="Wang Q."/>
            <person name="Geng X."/>
            <person name="Bao W."/>
            <person name="He P."/>
            <person name="Cai J."/>
        </authorList>
    </citation>
    <scope>NUCLEOTIDE SEQUENCE [LARGE SCALE GENOMIC DNA]</scope>
    <source>
        <strain evidence="8">Xu316</strain>
    </source>
</reference>
<dbReference type="GO" id="GO:0006623">
    <property type="term" value="P:protein targeting to vacuole"/>
    <property type="evidence" value="ECO:0007669"/>
    <property type="project" value="InterPro"/>
</dbReference>
<evidence type="ECO:0000256" key="1">
    <source>
        <dbReference type="ARBA" id="ARBA00009422"/>
    </source>
</evidence>
<proteinExistence type="inferred from homology"/>
<dbReference type="Pfam" id="PF23410">
    <property type="entry name" value="Beta-prop_VPS8"/>
    <property type="match status" value="1"/>
</dbReference>
<dbReference type="InterPro" id="IPR036322">
    <property type="entry name" value="WD40_repeat_dom_sf"/>
</dbReference>
<dbReference type="InterPro" id="IPR059070">
    <property type="entry name" value="TPR_VPS8_2"/>
</dbReference>
<dbReference type="InterPro" id="IPR015943">
    <property type="entry name" value="WD40/YVTN_repeat-like_dom_sf"/>
</dbReference>
<feature type="repeat" description="WD" evidence="4">
    <location>
        <begin position="135"/>
        <end position="176"/>
    </location>
</feature>
<dbReference type="GO" id="GO:0005770">
    <property type="term" value="C:late endosome"/>
    <property type="evidence" value="ECO:0007669"/>
    <property type="project" value="TreeGrafter"/>
</dbReference>